<evidence type="ECO:0000256" key="1">
    <source>
        <dbReference type="ARBA" id="ARBA00001947"/>
    </source>
</evidence>
<evidence type="ECO:0000256" key="5">
    <source>
        <dbReference type="ARBA" id="ARBA00022692"/>
    </source>
</evidence>
<dbReference type="InterPro" id="IPR008915">
    <property type="entry name" value="Peptidase_M50"/>
</dbReference>
<dbReference type="AlphaFoldDB" id="A0A4R6TXE5"/>
<feature type="transmembrane region" description="Helical" evidence="12">
    <location>
        <begin position="153"/>
        <end position="174"/>
    </location>
</feature>
<keyword evidence="15" id="KW-1185">Reference proteome</keyword>
<feature type="transmembrane region" description="Helical" evidence="12">
    <location>
        <begin position="12"/>
        <end position="39"/>
    </location>
</feature>
<protein>
    <submittedName>
        <fullName evidence="14">Sporulation factor SpoIVFB</fullName>
    </submittedName>
</protein>
<name>A0A4R6TXE5_9BACI</name>
<dbReference type="GO" id="GO:0006508">
    <property type="term" value="P:proteolysis"/>
    <property type="evidence" value="ECO:0007669"/>
    <property type="project" value="UniProtKB-KW"/>
</dbReference>
<comment type="caution">
    <text evidence="14">The sequence shown here is derived from an EMBL/GenBank/DDBJ whole genome shotgun (WGS) entry which is preliminary data.</text>
</comment>
<dbReference type="GO" id="GO:0046872">
    <property type="term" value="F:metal ion binding"/>
    <property type="evidence" value="ECO:0007669"/>
    <property type="project" value="UniProtKB-KW"/>
</dbReference>
<evidence type="ECO:0000256" key="9">
    <source>
        <dbReference type="ARBA" id="ARBA00022989"/>
    </source>
</evidence>
<dbReference type="Proteomes" id="UP000295632">
    <property type="component" value="Unassembled WGS sequence"/>
</dbReference>
<comment type="similarity">
    <text evidence="3">Belongs to the peptidase M50B family.</text>
</comment>
<comment type="cofactor">
    <cofactor evidence="1">
        <name>Zn(2+)</name>
        <dbReference type="ChEBI" id="CHEBI:29105"/>
    </cofactor>
</comment>
<keyword evidence="11 12" id="KW-0472">Membrane</keyword>
<dbReference type="PANTHER" id="PTHR39188:SF3">
    <property type="entry name" value="STAGE IV SPORULATION PROTEIN FB"/>
    <property type="match status" value="1"/>
</dbReference>
<keyword evidence="5 12" id="KW-0812">Transmembrane</keyword>
<evidence type="ECO:0000313" key="15">
    <source>
        <dbReference type="Proteomes" id="UP000295632"/>
    </source>
</evidence>
<dbReference type="Pfam" id="PF02163">
    <property type="entry name" value="Peptidase_M50"/>
    <property type="match status" value="2"/>
</dbReference>
<dbReference type="GO" id="GO:0016020">
    <property type="term" value="C:membrane"/>
    <property type="evidence" value="ECO:0007669"/>
    <property type="project" value="UniProtKB-SubCell"/>
</dbReference>
<keyword evidence="7" id="KW-0378">Hydrolase</keyword>
<evidence type="ECO:0000256" key="8">
    <source>
        <dbReference type="ARBA" id="ARBA00022833"/>
    </source>
</evidence>
<proteinExistence type="inferred from homology"/>
<evidence type="ECO:0000256" key="11">
    <source>
        <dbReference type="ARBA" id="ARBA00023136"/>
    </source>
</evidence>
<feature type="domain" description="Peptidase M50" evidence="13">
    <location>
        <begin position="111"/>
        <end position="148"/>
    </location>
</feature>
<feature type="transmembrane region" description="Helical" evidence="12">
    <location>
        <begin position="113"/>
        <end position="132"/>
    </location>
</feature>
<sequence>MIKNSFSLRVHPLLWLMAFTAVATGYFRELLIIFFLVLLHEGGHLLAAKWFGWRVSKVELFPFGGVLHTNQYGNAPLHQELLVALMGPLQHVWLLCLPYSFLQSTFHMDANLYQFWMSCNLSMLLFNLLPLFPLDGGRVLYALVSFILSYQRSFFVSFVCSCLTGGLFVLLLWLKSLHSLNIWCIAVFIVFTHWELWKKREYAFIQFLIERMATTALPVHPLRSSSEESIRFLLRRLHRGKKARVTFGESVLWDHDIIAAYYVNGCIHCNVGDVQEVLRNIHESGYNTPETWRNAK</sequence>
<evidence type="ECO:0000313" key="14">
    <source>
        <dbReference type="EMBL" id="TDQ37966.1"/>
    </source>
</evidence>
<evidence type="ECO:0000256" key="6">
    <source>
        <dbReference type="ARBA" id="ARBA00022723"/>
    </source>
</evidence>
<comment type="subcellular location">
    <subcellularLocation>
        <location evidence="2">Membrane</location>
        <topology evidence="2">Multi-pass membrane protein</topology>
    </subcellularLocation>
</comment>
<keyword evidence="8" id="KW-0862">Zinc</keyword>
<organism evidence="14 15">
    <name type="scientific">Aureibacillus halotolerans</name>
    <dbReference type="NCBI Taxonomy" id="1508390"/>
    <lineage>
        <taxon>Bacteria</taxon>
        <taxon>Bacillati</taxon>
        <taxon>Bacillota</taxon>
        <taxon>Bacilli</taxon>
        <taxon>Bacillales</taxon>
        <taxon>Bacillaceae</taxon>
        <taxon>Aureibacillus</taxon>
    </lineage>
</organism>
<keyword evidence="9 12" id="KW-1133">Transmembrane helix</keyword>
<gene>
    <name evidence="14" type="ORF">EV213_11145</name>
</gene>
<evidence type="ECO:0000256" key="2">
    <source>
        <dbReference type="ARBA" id="ARBA00004141"/>
    </source>
</evidence>
<keyword evidence="6" id="KW-0479">Metal-binding</keyword>
<reference evidence="14 15" key="1">
    <citation type="submission" date="2019-03" db="EMBL/GenBank/DDBJ databases">
        <title>Genomic Encyclopedia of Type Strains, Phase IV (KMG-IV): sequencing the most valuable type-strain genomes for metagenomic binning, comparative biology and taxonomic classification.</title>
        <authorList>
            <person name="Goeker M."/>
        </authorList>
    </citation>
    <scope>NUCLEOTIDE SEQUENCE [LARGE SCALE GENOMIC DNA]</scope>
    <source>
        <strain evidence="14 15">DSM 28697</strain>
    </source>
</reference>
<dbReference type="EMBL" id="SNYJ01000011">
    <property type="protein sequence ID" value="TDQ37966.1"/>
    <property type="molecule type" value="Genomic_DNA"/>
</dbReference>
<keyword evidence="4" id="KW-0645">Protease</keyword>
<dbReference type="RefSeq" id="WP_133581016.1">
    <property type="nucleotide sequence ID" value="NZ_SNYJ01000011.1"/>
</dbReference>
<evidence type="ECO:0000256" key="3">
    <source>
        <dbReference type="ARBA" id="ARBA00007931"/>
    </source>
</evidence>
<dbReference type="PANTHER" id="PTHR39188">
    <property type="entry name" value="MEMBRANE-ASSOCIATED ZINC METALLOPROTEASE M50B"/>
    <property type="match status" value="1"/>
</dbReference>
<feature type="transmembrane region" description="Helical" evidence="12">
    <location>
        <begin position="81"/>
        <end position="101"/>
    </location>
</feature>
<dbReference type="GO" id="GO:0008237">
    <property type="term" value="F:metallopeptidase activity"/>
    <property type="evidence" value="ECO:0007669"/>
    <property type="project" value="UniProtKB-KW"/>
</dbReference>
<dbReference type="OrthoDB" id="166377at2"/>
<evidence type="ECO:0000256" key="12">
    <source>
        <dbReference type="SAM" id="Phobius"/>
    </source>
</evidence>
<evidence type="ECO:0000259" key="13">
    <source>
        <dbReference type="Pfam" id="PF02163"/>
    </source>
</evidence>
<keyword evidence="10" id="KW-0482">Metalloprotease</keyword>
<evidence type="ECO:0000256" key="7">
    <source>
        <dbReference type="ARBA" id="ARBA00022801"/>
    </source>
</evidence>
<evidence type="ECO:0000256" key="10">
    <source>
        <dbReference type="ARBA" id="ARBA00023049"/>
    </source>
</evidence>
<feature type="domain" description="Peptidase M50" evidence="13">
    <location>
        <begin position="30"/>
        <end position="99"/>
    </location>
</feature>
<evidence type="ECO:0000256" key="4">
    <source>
        <dbReference type="ARBA" id="ARBA00022670"/>
    </source>
</evidence>
<accession>A0A4R6TXE5</accession>
<feature type="transmembrane region" description="Helical" evidence="12">
    <location>
        <begin position="180"/>
        <end position="197"/>
    </location>
</feature>